<keyword evidence="4" id="KW-1185">Reference proteome</keyword>
<gene>
    <name evidence="3" type="ORF">ES711_07945</name>
</gene>
<protein>
    <submittedName>
        <fullName evidence="3">DUF2807 domain-containing protein</fullName>
    </submittedName>
</protein>
<sequence>MKLVIMMVALFIGVQSIAQDDIEMSIGDFDELKVYDLINVTLVKAKASKAVISGDHKSDVEVVNKNGTLKIKMRLGEKFDGNKTNVTLYYQEIDVIDVNEGAYVSSEETFKQHKMELRAQEGGVIKLKLKVTENEVKAVTGGEIQVSGKAIRQDISINTGGIFSGKTLESESTYVAIRAAGEAHINASKVADIKIRAGGDVFVYGKPEKVNESKVLGGRIKLMD</sequence>
<dbReference type="InterPro" id="IPR021255">
    <property type="entry name" value="DUF2807"/>
</dbReference>
<evidence type="ECO:0000313" key="4">
    <source>
        <dbReference type="Proteomes" id="UP000321734"/>
    </source>
</evidence>
<organism evidence="3 4">
    <name type="scientific">Gelidibacter salicanalis</name>
    <dbReference type="NCBI Taxonomy" id="291193"/>
    <lineage>
        <taxon>Bacteria</taxon>
        <taxon>Pseudomonadati</taxon>
        <taxon>Bacteroidota</taxon>
        <taxon>Flavobacteriia</taxon>
        <taxon>Flavobacteriales</taxon>
        <taxon>Flavobacteriaceae</taxon>
        <taxon>Gelidibacter</taxon>
    </lineage>
</organism>
<dbReference type="Pfam" id="PF10988">
    <property type="entry name" value="DUF2807"/>
    <property type="match status" value="1"/>
</dbReference>
<name>A0A5C7AKU3_9FLAO</name>
<feature type="signal peptide" evidence="1">
    <location>
        <begin position="1"/>
        <end position="18"/>
    </location>
</feature>
<feature type="chain" id="PRO_5023115383" evidence="1">
    <location>
        <begin position="19"/>
        <end position="224"/>
    </location>
</feature>
<comment type="caution">
    <text evidence="3">The sequence shown here is derived from an EMBL/GenBank/DDBJ whole genome shotgun (WGS) entry which is preliminary data.</text>
</comment>
<dbReference type="Gene3D" id="2.160.20.120">
    <property type="match status" value="1"/>
</dbReference>
<dbReference type="RefSeq" id="WP_146892383.1">
    <property type="nucleotide sequence ID" value="NZ_VORX01000003.1"/>
</dbReference>
<reference evidence="3 4" key="1">
    <citation type="submission" date="2019-08" db="EMBL/GenBank/DDBJ databases">
        <title>Genome sequence of Gelidibacter salicanalis IC162T.</title>
        <authorList>
            <person name="Bowman J.P."/>
        </authorList>
    </citation>
    <scope>NUCLEOTIDE SEQUENCE [LARGE SCALE GENOMIC DNA]</scope>
    <source>
        <strain evidence="3 4">IC162</strain>
    </source>
</reference>
<evidence type="ECO:0000259" key="2">
    <source>
        <dbReference type="Pfam" id="PF10988"/>
    </source>
</evidence>
<dbReference type="OrthoDB" id="704821at2"/>
<dbReference type="EMBL" id="VORX01000003">
    <property type="protein sequence ID" value="TXE08429.1"/>
    <property type="molecule type" value="Genomic_DNA"/>
</dbReference>
<proteinExistence type="predicted"/>
<accession>A0A5C7AKU3</accession>
<evidence type="ECO:0000313" key="3">
    <source>
        <dbReference type="EMBL" id="TXE08429.1"/>
    </source>
</evidence>
<dbReference type="Proteomes" id="UP000321734">
    <property type="component" value="Unassembled WGS sequence"/>
</dbReference>
<dbReference type="AlphaFoldDB" id="A0A5C7AKU3"/>
<keyword evidence="1" id="KW-0732">Signal</keyword>
<evidence type="ECO:0000256" key="1">
    <source>
        <dbReference type="SAM" id="SignalP"/>
    </source>
</evidence>
<feature type="domain" description="Putative auto-transporter adhesin head GIN" evidence="2">
    <location>
        <begin position="28"/>
        <end position="207"/>
    </location>
</feature>